<proteinExistence type="predicted"/>
<accession>A0ABY1B181</accession>
<name>A0ABY1B181_9PSED</name>
<keyword evidence="1" id="KW-0560">Oxidoreductase</keyword>
<keyword evidence="1" id="KW-0223">Dioxygenase</keyword>
<comment type="caution">
    <text evidence="1">The sequence shown here is derived from an EMBL/GenBank/DDBJ whole genome shotgun (WGS) entry which is preliminary data.</text>
</comment>
<dbReference type="InterPro" id="IPR014710">
    <property type="entry name" value="RmlC-like_jellyroll"/>
</dbReference>
<dbReference type="InterPro" id="IPR011051">
    <property type="entry name" value="RmlC_Cupin_sf"/>
</dbReference>
<reference evidence="1 2" key="1">
    <citation type="submission" date="2016-10" db="EMBL/GenBank/DDBJ databases">
        <authorList>
            <person name="Varghese N."/>
            <person name="Submissions S."/>
        </authorList>
    </citation>
    <scope>NUCLEOTIDE SEQUENCE [LARGE SCALE GENOMIC DNA]</scope>
    <source>
        <strain evidence="1 2">CIP 109853</strain>
    </source>
</reference>
<organism evidence="1 2">
    <name type="scientific">Pseudomonas cuatrocienegasensis</name>
    <dbReference type="NCBI Taxonomy" id="543360"/>
    <lineage>
        <taxon>Bacteria</taxon>
        <taxon>Pseudomonadati</taxon>
        <taxon>Pseudomonadota</taxon>
        <taxon>Gammaproteobacteria</taxon>
        <taxon>Pseudomonadales</taxon>
        <taxon>Pseudomonadaceae</taxon>
        <taxon>Pseudomonas</taxon>
    </lineage>
</organism>
<protein>
    <submittedName>
        <fullName evidence="1">1,2-dihydroxy-3-keto-5-methylthiopentene dioxygenase</fullName>
    </submittedName>
</protein>
<sequence>MSSLSVYHLSTADLPNKLLTHTEDITRTLAEQGVTFASDAPRIDLRPGATEAEVRALPDSPLQASDLLLSVAETSPERDEWRAHWRQVRVSGAAEQFVLLGGRALVYLQVGEYVHGLLCEKGDHLHVPAGTPYWLDIGEHPRCLLLHRASQPAVPGDNALVARFPELDD</sequence>
<dbReference type="Gene3D" id="2.60.120.10">
    <property type="entry name" value="Jelly Rolls"/>
    <property type="match status" value="1"/>
</dbReference>
<dbReference type="RefSeq" id="WP_069516878.1">
    <property type="nucleotide sequence ID" value="NZ_FOFP01000001.1"/>
</dbReference>
<dbReference type="EMBL" id="FOFP01000001">
    <property type="protein sequence ID" value="SEP68058.1"/>
    <property type="molecule type" value="Genomic_DNA"/>
</dbReference>
<evidence type="ECO:0000313" key="2">
    <source>
        <dbReference type="Proteomes" id="UP000198512"/>
    </source>
</evidence>
<keyword evidence="2" id="KW-1185">Reference proteome</keyword>
<gene>
    <name evidence="1" type="ORF">SAMN05216600_101294</name>
</gene>
<dbReference type="GO" id="GO:0051213">
    <property type="term" value="F:dioxygenase activity"/>
    <property type="evidence" value="ECO:0007669"/>
    <property type="project" value="UniProtKB-KW"/>
</dbReference>
<dbReference type="Proteomes" id="UP000198512">
    <property type="component" value="Unassembled WGS sequence"/>
</dbReference>
<dbReference type="SUPFAM" id="SSF51182">
    <property type="entry name" value="RmlC-like cupins"/>
    <property type="match status" value="1"/>
</dbReference>
<evidence type="ECO:0000313" key="1">
    <source>
        <dbReference type="EMBL" id="SEP68058.1"/>
    </source>
</evidence>